<name>A0ABD2YMW1_9GENT</name>
<dbReference type="AlphaFoldDB" id="A0ABD2YMW1"/>
<sequence>MRVIGEGWGWDGAVFQWEDERYCIEFRESAMARKSMGGGVRTAKDGAIGTVVGDFILVLEVEGVSKGREMCLERYRKCGNLGDGQSSHNVDKRMSDFRIQYLENNYQWRLVWEEVV</sequence>
<dbReference type="EMBL" id="JBJUIK010000013">
    <property type="protein sequence ID" value="KAL3507622.1"/>
    <property type="molecule type" value="Genomic_DNA"/>
</dbReference>
<accession>A0ABD2YMW1</accession>
<organism evidence="1 2">
    <name type="scientific">Cinchona calisaya</name>
    <dbReference type="NCBI Taxonomy" id="153742"/>
    <lineage>
        <taxon>Eukaryota</taxon>
        <taxon>Viridiplantae</taxon>
        <taxon>Streptophyta</taxon>
        <taxon>Embryophyta</taxon>
        <taxon>Tracheophyta</taxon>
        <taxon>Spermatophyta</taxon>
        <taxon>Magnoliopsida</taxon>
        <taxon>eudicotyledons</taxon>
        <taxon>Gunneridae</taxon>
        <taxon>Pentapetalae</taxon>
        <taxon>asterids</taxon>
        <taxon>lamiids</taxon>
        <taxon>Gentianales</taxon>
        <taxon>Rubiaceae</taxon>
        <taxon>Cinchonoideae</taxon>
        <taxon>Cinchoneae</taxon>
        <taxon>Cinchona</taxon>
    </lineage>
</organism>
<evidence type="ECO:0000313" key="2">
    <source>
        <dbReference type="Proteomes" id="UP001630127"/>
    </source>
</evidence>
<protein>
    <submittedName>
        <fullName evidence="1">Uncharacterized protein</fullName>
    </submittedName>
</protein>
<reference evidence="1 2" key="1">
    <citation type="submission" date="2024-11" db="EMBL/GenBank/DDBJ databases">
        <title>A near-complete genome assembly of Cinchona calisaya.</title>
        <authorList>
            <person name="Lian D.C."/>
            <person name="Zhao X.W."/>
            <person name="Wei L."/>
        </authorList>
    </citation>
    <scope>NUCLEOTIDE SEQUENCE [LARGE SCALE GENOMIC DNA]</scope>
    <source>
        <tissue evidence="1">Nenye</tissue>
    </source>
</reference>
<dbReference type="Proteomes" id="UP001630127">
    <property type="component" value="Unassembled WGS sequence"/>
</dbReference>
<evidence type="ECO:0000313" key="1">
    <source>
        <dbReference type="EMBL" id="KAL3507622.1"/>
    </source>
</evidence>
<proteinExistence type="predicted"/>
<comment type="caution">
    <text evidence="1">The sequence shown here is derived from an EMBL/GenBank/DDBJ whole genome shotgun (WGS) entry which is preliminary data.</text>
</comment>
<keyword evidence="2" id="KW-1185">Reference proteome</keyword>
<gene>
    <name evidence="1" type="ORF">ACH5RR_033004</name>
</gene>